<dbReference type="InterPro" id="IPR040921">
    <property type="entry name" value="Peptidase_S66C"/>
</dbReference>
<dbReference type="RefSeq" id="WP_380967076.1">
    <property type="nucleotide sequence ID" value="NZ_JBHTCO010000018.1"/>
</dbReference>
<organism evidence="5 6">
    <name type="scientific">Scopulibacillus cellulosilyticus</name>
    <dbReference type="NCBI Taxonomy" id="2665665"/>
    <lineage>
        <taxon>Bacteria</taxon>
        <taxon>Bacillati</taxon>
        <taxon>Bacillota</taxon>
        <taxon>Bacilli</taxon>
        <taxon>Bacillales</taxon>
        <taxon>Sporolactobacillaceae</taxon>
        <taxon>Scopulibacillus</taxon>
    </lineage>
</organism>
<dbReference type="InterPro" id="IPR040449">
    <property type="entry name" value="Peptidase_S66_N"/>
</dbReference>
<evidence type="ECO:0000256" key="1">
    <source>
        <dbReference type="ARBA" id="ARBA00010233"/>
    </source>
</evidence>
<dbReference type="SUPFAM" id="SSF52317">
    <property type="entry name" value="Class I glutamine amidotransferase-like"/>
    <property type="match status" value="1"/>
</dbReference>
<evidence type="ECO:0000313" key="6">
    <source>
        <dbReference type="Proteomes" id="UP001596505"/>
    </source>
</evidence>
<dbReference type="InterPro" id="IPR027461">
    <property type="entry name" value="Carboxypeptidase_A_C_sf"/>
</dbReference>
<evidence type="ECO:0000256" key="2">
    <source>
        <dbReference type="ARBA" id="ARBA00022801"/>
    </source>
</evidence>
<dbReference type="EC" id="3.4.-.-" evidence="5"/>
<dbReference type="Pfam" id="PF02016">
    <property type="entry name" value="Peptidase_S66"/>
    <property type="match status" value="1"/>
</dbReference>
<evidence type="ECO:0000313" key="5">
    <source>
        <dbReference type="EMBL" id="MFC7394078.1"/>
    </source>
</evidence>
<dbReference type="PANTHER" id="PTHR30237:SF5">
    <property type="entry name" value="CARBOXYPEPTIDASE VC_A0337-RELATED"/>
    <property type="match status" value="1"/>
</dbReference>
<reference evidence="6" key="1">
    <citation type="journal article" date="2019" name="Int. J. Syst. Evol. Microbiol.">
        <title>The Global Catalogue of Microorganisms (GCM) 10K type strain sequencing project: providing services to taxonomists for standard genome sequencing and annotation.</title>
        <authorList>
            <consortium name="The Broad Institute Genomics Platform"/>
            <consortium name="The Broad Institute Genome Sequencing Center for Infectious Disease"/>
            <person name="Wu L."/>
            <person name="Ma J."/>
        </authorList>
    </citation>
    <scope>NUCLEOTIDE SEQUENCE [LARGE SCALE GENOMIC DNA]</scope>
    <source>
        <strain evidence="6">CGMCC 1.16305</strain>
    </source>
</reference>
<feature type="domain" description="LD-carboxypeptidase N-terminal" evidence="3">
    <location>
        <begin position="11"/>
        <end position="130"/>
    </location>
</feature>
<accession>A0ABW2PXJ9</accession>
<dbReference type="InterPro" id="IPR003507">
    <property type="entry name" value="S66_fam"/>
</dbReference>
<comment type="caution">
    <text evidence="5">The sequence shown here is derived from an EMBL/GenBank/DDBJ whole genome shotgun (WGS) entry which is preliminary data.</text>
</comment>
<dbReference type="InterPro" id="IPR029062">
    <property type="entry name" value="Class_I_gatase-like"/>
</dbReference>
<dbReference type="PANTHER" id="PTHR30237">
    <property type="entry name" value="MURAMOYLTETRAPEPTIDE CARBOXYPEPTIDASE"/>
    <property type="match status" value="1"/>
</dbReference>
<evidence type="ECO:0000259" key="4">
    <source>
        <dbReference type="Pfam" id="PF17676"/>
    </source>
</evidence>
<dbReference type="EMBL" id="JBHTCO010000018">
    <property type="protein sequence ID" value="MFC7394078.1"/>
    <property type="molecule type" value="Genomic_DNA"/>
</dbReference>
<proteinExistence type="inferred from homology"/>
<dbReference type="Pfam" id="PF17676">
    <property type="entry name" value="Peptidase_S66C"/>
    <property type="match status" value="1"/>
</dbReference>
<feature type="domain" description="LD-carboxypeptidase C-terminal" evidence="4">
    <location>
        <begin position="202"/>
        <end position="317"/>
    </location>
</feature>
<dbReference type="CDD" id="cd07062">
    <property type="entry name" value="Peptidase_S66_mccF_like"/>
    <property type="match status" value="1"/>
</dbReference>
<evidence type="ECO:0000259" key="3">
    <source>
        <dbReference type="Pfam" id="PF02016"/>
    </source>
</evidence>
<gene>
    <name evidence="5" type="ORF">ACFQRG_14060</name>
</gene>
<dbReference type="Gene3D" id="3.50.30.60">
    <property type="entry name" value="LD-carboxypeptidase A C-terminal domain-like"/>
    <property type="match status" value="1"/>
</dbReference>
<dbReference type="PIRSF" id="PIRSF028757">
    <property type="entry name" value="LD-carboxypeptidase"/>
    <property type="match status" value="1"/>
</dbReference>
<comment type="similarity">
    <text evidence="1">Belongs to the peptidase S66 family.</text>
</comment>
<protein>
    <submittedName>
        <fullName evidence="5">S66 peptidase family protein</fullName>
        <ecNumber evidence="5">3.4.-.-</ecNumber>
    </submittedName>
</protein>
<name>A0ABW2PXJ9_9BACL</name>
<dbReference type="SUPFAM" id="SSF141986">
    <property type="entry name" value="LD-carboxypeptidase A C-terminal domain-like"/>
    <property type="match status" value="1"/>
</dbReference>
<dbReference type="GO" id="GO:0016787">
    <property type="term" value="F:hydrolase activity"/>
    <property type="evidence" value="ECO:0007669"/>
    <property type="project" value="UniProtKB-KW"/>
</dbReference>
<dbReference type="Gene3D" id="3.40.50.10740">
    <property type="entry name" value="Class I glutamine amidotransferase-like"/>
    <property type="match status" value="1"/>
</dbReference>
<keyword evidence="6" id="KW-1185">Reference proteome</keyword>
<dbReference type="Proteomes" id="UP001596505">
    <property type="component" value="Unassembled WGS sequence"/>
</dbReference>
<keyword evidence="2 5" id="KW-0378">Hydrolase</keyword>
<sequence length="330" mass="36976">MPNKLEHGDTIGIISPSSPVAAYCPIRFKRSVKELQRLGFNIKIGKNALNKLGHLAGSVKERAFDFNQMVKDPKVKMIISTIGGYNSNQLIEHIDFQQIVENPKIILGYSDFTSLLLAINTKTGLTTYMGPSLLPQFGEYGGIDPFTFYWFNKMICSGDLNGKLLPSSRWTEEFLLWDKEDIRPKKYKINPGYLTIKEGVAEGKVISGNMGAMLSLAGTQYFPDFKDKILFLEDDPEETPGSIDRYLTQFRHLEVYNKITGLVIGRFHSNVGFSDDYPLSEIIIKATEGFNFPIIINADFGHTDPMATIPNGINAKLISSRGNSKIKFIN</sequence>
<dbReference type="InterPro" id="IPR027478">
    <property type="entry name" value="LdcA_N"/>
</dbReference>